<evidence type="ECO:0008006" key="3">
    <source>
        <dbReference type="Google" id="ProtNLM"/>
    </source>
</evidence>
<evidence type="ECO:0000313" key="1">
    <source>
        <dbReference type="EMBL" id="GGZ52972.1"/>
    </source>
</evidence>
<protein>
    <recommendedName>
        <fullName evidence="3">Helix-turn-helix domain-containing protein</fullName>
    </recommendedName>
</protein>
<gene>
    <name evidence="1" type="ORF">GCM10010328_29720</name>
</gene>
<dbReference type="EMBL" id="BMUW01000004">
    <property type="protein sequence ID" value="GGZ52972.1"/>
    <property type="molecule type" value="Genomic_DNA"/>
</dbReference>
<name>A0ABQ3BS10_9ACTN</name>
<comment type="caution">
    <text evidence="1">The sequence shown here is derived from an EMBL/GenBank/DDBJ whole genome shotgun (WGS) entry which is preliminary data.</text>
</comment>
<keyword evidence="2" id="KW-1185">Reference proteome</keyword>
<accession>A0ABQ3BS10</accession>
<organism evidence="1 2">
    <name type="scientific">Streptomyces rubiginosohelvolus</name>
    <dbReference type="NCBI Taxonomy" id="67362"/>
    <lineage>
        <taxon>Bacteria</taxon>
        <taxon>Bacillati</taxon>
        <taxon>Actinomycetota</taxon>
        <taxon>Actinomycetes</taxon>
        <taxon>Kitasatosporales</taxon>
        <taxon>Streptomycetaceae</taxon>
        <taxon>Streptomyces</taxon>
    </lineage>
</organism>
<proteinExistence type="predicted"/>
<evidence type="ECO:0000313" key="2">
    <source>
        <dbReference type="Proteomes" id="UP000624183"/>
    </source>
</evidence>
<reference evidence="2" key="1">
    <citation type="journal article" date="2019" name="Int. J. Syst. Evol. Microbiol.">
        <title>The Global Catalogue of Microorganisms (GCM) 10K type strain sequencing project: providing services to taxonomists for standard genome sequencing and annotation.</title>
        <authorList>
            <consortium name="The Broad Institute Genomics Platform"/>
            <consortium name="The Broad Institute Genome Sequencing Center for Infectious Disease"/>
            <person name="Wu L."/>
            <person name="Ma J."/>
        </authorList>
    </citation>
    <scope>NUCLEOTIDE SEQUENCE [LARGE SCALE GENOMIC DNA]</scope>
    <source>
        <strain evidence="2">JCM 4602</strain>
    </source>
</reference>
<dbReference type="Proteomes" id="UP000624183">
    <property type="component" value="Unassembled WGS sequence"/>
</dbReference>
<sequence length="69" mass="7142">MSGDVGPTLDEVKAWPATVGVPDAAKALGVSRAHLYALVKCGDAPVRTLTFGKSHRVVTASLVRLLEAA</sequence>